<feature type="region of interest" description="Disordered" evidence="1">
    <location>
        <begin position="318"/>
        <end position="343"/>
    </location>
</feature>
<sequence length="343" mass="37377">MKRLISVLLIFALMFSFAGCGNTSDSSGTKVYYVNTDKTGITPVDYELKGSNSEKQIDELLAMLGNDTDNIDYITTIPRGVELSRWDLIDGSLTLYFVGDYDSLDTFTEILVRAAIVKTMAQVEDVKTVTFYINNAPLLDSNGDAVGVMSADAFIEDFGQETDSLLSTDLILYFASADGMSVVGEPRHVYYSRNVSIEKVVMEQLLKGPEDERLLSSIPNGTKLNSVSISESGVCIVNLDAAFETAVTGVTEQVTIYSIVNTLTELDSIKQVQILVNGATPHISNVDADLASAISRNEAIISDFPVEDEDSYIEEEDYLDIDETSDSEAGNADSTESEEVSQD</sequence>
<feature type="chain" id="PRO_5038554220" evidence="2">
    <location>
        <begin position="19"/>
        <end position="343"/>
    </location>
</feature>
<dbReference type="EMBL" id="CP043028">
    <property type="protein sequence ID" value="QFJ55443.1"/>
    <property type="molecule type" value="Genomic_DNA"/>
</dbReference>
<dbReference type="OrthoDB" id="9809406at2"/>
<dbReference type="PROSITE" id="PS51257">
    <property type="entry name" value="PROKAR_LIPOPROTEIN"/>
    <property type="match status" value="1"/>
</dbReference>
<dbReference type="SMART" id="SM00909">
    <property type="entry name" value="Germane"/>
    <property type="match status" value="2"/>
</dbReference>
<evidence type="ECO:0000256" key="2">
    <source>
        <dbReference type="SAM" id="SignalP"/>
    </source>
</evidence>
<evidence type="ECO:0000313" key="5">
    <source>
        <dbReference type="Proteomes" id="UP000327030"/>
    </source>
</evidence>
<organism evidence="4 5">
    <name type="scientific">Pseudobutyrivibrio xylanivorans</name>
    <dbReference type="NCBI Taxonomy" id="185007"/>
    <lineage>
        <taxon>Bacteria</taxon>
        <taxon>Bacillati</taxon>
        <taxon>Bacillota</taxon>
        <taxon>Clostridia</taxon>
        <taxon>Lachnospirales</taxon>
        <taxon>Lachnospiraceae</taxon>
        <taxon>Pseudobutyrivibrio</taxon>
    </lineage>
</organism>
<accession>A0A5P6VS30</accession>
<evidence type="ECO:0000256" key="1">
    <source>
        <dbReference type="SAM" id="MobiDB-lite"/>
    </source>
</evidence>
<dbReference type="RefSeq" id="WP_151624225.1">
    <property type="nucleotide sequence ID" value="NZ_CP043028.1"/>
</dbReference>
<reference evidence="5" key="1">
    <citation type="submission" date="2019-08" db="EMBL/GenBank/DDBJ databases">
        <title>Complete Genome Sequence of the Polysaccharide-Degrading Rumen Bacterium Pseudobutyrivibrio xylanivorans MA3014.</title>
        <authorList>
            <person name="Palevich N."/>
            <person name="Maclean P.H."/>
            <person name="Kelly W.J."/>
            <person name="Leahy S.C."/>
            <person name="Rakonjac J."/>
            <person name="Attwood G.T."/>
        </authorList>
    </citation>
    <scope>NUCLEOTIDE SEQUENCE [LARGE SCALE GENOMIC DNA]</scope>
    <source>
        <strain evidence="5">MA3014</strain>
    </source>
</reference>
<evidence type="ECO:0000259" key="3">
    <source>
        <dbReference type="SMART" id="SM00909"/>
    </source>
</evidence>
<proteinExistence type="predicted"/>
<name>A0A5P6VS30_PSEXY</name>
<feature type="domain" description="GerMN" evidence="3">
    <location>
        <begin position="57"/>
        <end position="142"/>
    </location>
</feature>
<dbReference type="Proteomes" id="UP000327030">
    <property type="component" value="Chromosome 1"/>
</dbReference>
<feature type="domain" description="GerMN" evidence="3">
    <location>
        <begin position="198"/>
        <end position="285"/>
    </location>
</feature>
<dbReference type="InterPro" id="IPR019606">
    <property type="entry name" value="GerMN"/>
</dbReference>
<dbReference type="KEGG" id="pxv:FXF36_11480"/>
<gene>
    <name evidence="4" type="ORF">FXF36_11480</name>
</gene>
<protein>
    <submittedName>
        <fullName evidence="4">GerMN domain-containing protein</fullName>
    </submittedName>
</protein>
<feature type="signal peptide" evidence="2">
    <location>
        <begin position="1"/>
        <end position="18"/>
    </location>
</feature>
<dbReference type="AlphaFoldDB" id="A0A5P6VS30"/>
<dbReference type="Pfam" id="PF10646">
    <property type="entry name" value="Germane"/>
    <property type="match status" value="2"/>
</dbReference>
<keyword evidence="2" id="KW-0732">Signal</keyword>
<evidence type="ECO:0000313" key="4">
    <source>
        <dbReference type="EMBL" id="QFJ55443.1"/>
    </source>
</evidence>